<keyword evidence="2" id="KW-0805">Transcription regulation</keyword>
<gene>
    <name evidence="5" type="ORF">FD755_012546</name>
</gene>
<dbReference type="Proteomes" id="UP000326062">
    <property type="component" value="Chromosome 6"/>
</dbReference>
<evidence type="ECO:0000256" key="3">
    <source>
        <dbReference type="ARBA" id="ARBA00023163"/>
    </source>
</evidence>
<keyword evidence="6" id="KW-1185">Reference proteome</keyword>
<accession>A0A5N3XS16</accession>
<dbReference type="PANTHER" id="PTHR19304">
    <property type="entry name" value="CYCLIC-AMP RESPONSE ELEMENT BINDING PROTEIN"/>
    <property type="match status" value="1"/>
</dbReference>
<organism evidence="5 6">
    <name type="scientific">Muntiacus reevesi</name>
    <name type="common">Reeves' muntjac</name>
    <name type="synonym">Cervus reevesi</name>
    <dbReference type="NCBI Taxonomy" id="9886"/>
    <lineage>
        <taxon>Eukaryota</taxon>
        <taxon>Metazoa</taxon>
        <taxon>Chordata</taxon>
        <taxon>Craniata</taxon>
        <taxon>Vertebrata</taxon>
        <taxon>Euteleostomi</taxon>
        <taxon>Mammalia</taxon>
        <taxon>Eutheria</taxon>
        <taxon>Laurasiatheria</taxon>
        <taxon>Artiodactyla</taxon>
        <taxon>Ruminantia</taxon>
        <taxon>Pecora</taxon>
        <taxon>Cervidae</taxon>
        <taxon>Muntiacinae</taxon>
        <taxon>Muntiacus</taxon>
    </lineage>
</organism>
<keyword evidence="4" id="KW-0539">Nucleus</keyword>
<name>A0A5N3XS16_MUNRE</name>
<dbReference type="InterPro" id="IPR051027">
    <property type="entry name" value="bZIP_transcription_factors"/>
</dbReference>
<evidence type="ECO:0000256" key="1">
    <source>
        <dbReference type="ARBA" id="ARBA00004123"/>
    </source>
</evidence>
<proteinExistence type="predicted"/>
<reference evidence="5 6" key="1">
    <citation type="submission" date="2019-06" db="EMBL/GenBank/DDBJ databases">
        <title>Discovery of a novel chromosome fission-fusion reversal in muntjac.</title>
        <authorList>
            <person name="Mudd A.B."/>
            <person name="Bredeson J.V."/>
            <person name="Baum R."/>
            <person name="Hockemeyer D."/>
            <person name="Rokhsar D.S."/>
        </authorList>
    </citation>
    <scope>NUCLEOTIDE SEQUENCE [LARGE SCALE GENOMIC DNA]</scope>
    <source>
        <strain evidence="5">UCam_UCB_Mr</strain>
        <tissue evidence="5">Fibroblast cell line</tissue>
    </source>
</reference>
<evidence type="ECO:0000256" key="4">
    <source>
        <dbReference type="ARBA" id="ARBA00023242"/>
    </source>
</evidence>
<evidence type="ECO:0000313" key="6">
    <source>
        <dbReference type="Proteomes" id="UP000326062"/>
    </source>
</evidence>
<evidence type="ECO:0000313" key="5">
    <source>
        <dbReference type="EMBL" id="KAB0375903.1"/>
    </source>
</evidence>
<keyword evidence="3" id="KW-0804">Transcription</keyword>
<dbReference type="AlphaFoldDB" id="A0A5N3XS16"/>
<sequence>MILQEKPTCLGDFCRFPTEDHLMIHRHKHEMTLKFPSIKTDNMLSDQTPTPTRFLKNCEEVGLFNELDCSLEHEFRKAQEEESSKRQLILFMISYSYSTISYLPSPNPVKGVGDALSSANLFLLIPSTTFL</sequence>
<evidence type="ECO:0000256" key="2">
    <source>
        <dbReference type="ARBA" id="ARBA00023015"/>
    </source>
</evidence>
<comment type="caution">
    <text evidence="5">The sequence shown here is derived from an EMBL/GenBank/DDBJ whole genome shotgun (WGS) entry which is preliminary data.</text>
</comment>
<dbReference type="EMBL" id="VCEB01000006">
    <property type="protein sequence ID" value="KAB0375903.1"/>
    <property type="molecule type" value="Genomic_DNA"/>
</dbReference>
<dbReference type="GO" id="GO:0005634">
    <property type="term" value="C:nucleus"/>
    <property type="evidence" value="ECO:0007669"/>
    <property type="project" value="UniProtKB-SubCell"/>
</dbReference>
<protein>
    <submittedName>
        <fullName evidence="5">Uncharacterized protein</fullName>
    </submittedName>
</protein>
<comment type="subcellular location">
    <subcellularLocation>
        <location evidence="1">Nucleus</location>
    </subcellularLocation>
</comment>